<dbReference type="GO" id="GO:0046872">
    <property type="term" value="F:metal ion binding"/>
    <property type="evidence" value="ECO:0007669"/>
    <property type="project" value="UniProtKB-KW"/>
</dbReference>
<keyword evidence="11" id="KW-0575">Peroxidase</keyword>
<evidence type="ECO:0000256" key="3">
    <source>
        <dbReference type="ARBA" id="ARBA00022723"/>
    </source>
</evidence>
<evidence type="ECO:0000256" key="8">
    <source>
        <dbReference type="PIRSR" id="PIRSR000294-1"/>
    </source>
</evidence>
<feature type="binding site" description="axial binding residue" evidence="9">
    <location>
        <position position="265"/>
    </location>
    <ligand>
        <name>heme c</name>
        <dbReference type="ChEBI" id="CHEBI:61717"/>
        <label>2</label>
    </ligand>
    <ligandPart>
        <name>Fe</name>
        <dbReference type="ChEBI" id="CHEBI:18248"/>
    </ligandPart>
</feature>
<name>A0A2T0RT13_9RHOB</name>
<dbReference type="Pfam" id="PF03150">
    <property type="entry name" value="CCP_MauG"/>
    <property type="match status" value="1"/>
</dbReference>
<feature type="domain" description="Cytochrome c" evidence="10">
    <location>
        <begin position="246"/>
        <end position="410"/>
    </location>
</feature>
<dbReference type="PIRSF" id="PIRSF000294">
    <property type="entry name" value="Cytochrome-c_peroxidase"/>
    <property type="match status" value="1"/>
</dbReference>
<organism evidence="11 12">
    <name type="scientific">Aliiruegeria haliotis</name>
    <dbReference type="NCBI Taxonomy" id="1280846"/>
    <lineage>
        <taxon>Bacteria</taxon>
        <taxon>Pseudomonadati</taxon>
        <taxon>Pseudomonadota</taxon>
        <taxon>Alphaproteobacteria</taxon>
        <taxon>Rhodobacterales</taxon>
        <taxon>Roseobacteraceae</taxon>
        <taxon>Aliiruegeria</taxon>
    </lineage>
</organism>
<comment type="caution">
    <text evidence="11">The sequence shown here is derived from an EMBL/GenBank/DDBJ whole genome shotgun (WGS) entry which is preliminary data.</text>
</comment>
<evidence type="ECO:0000313" key="12">
    <source>
        <dbReference type="Proteomes" id="UP000239480"/>
    </source>
</evidence>
<dbReference type="InterPro" id="IPR004852">
    <property type="entry name" value="Di-haem_cyt_c_peroxidsae"/>
</dbReference>
<dbReference type="EMBL" id="PVTD01000003">
    <property type="protein sequence ID" value="PRY24267.1"/>
    <property type="molecule type" value="Genomic_DNA"/>
</dbReference>
<dbReference type="Gene3D" id="1.10.760.10">
    <property type="entry name" value="Cytochrome c-like domain"/>
    <property type="match status" value="2"/>
</dbReference>
<feature type="binding site" description="covalent" evidence="8">
    <location>
        <position position="55"/>
    </location>
    <ligand>
        <name>heme c</name>
        <dbReference type="ChEBI" id="CHEBI:61717"/>
        <label>1</label>
    </ligand>
</feature>
<keyword evidence="4" id="KW-0732">Signal</keyword>
<dbReference type="InterPro" id="IPR051395">
    <property type="entry name" value="Cytochrome_c_Peroxidase/MauG"/>
</dbReference>
<feature type="binding site" description="axial binding residue" evidence="9">
    <location>
        <position position="56"/>
    </location>
    <ligand>
        <name>heme c</name>
        <dbReference type="ChEBI" id="CHEBI:61717"/>
        <label>1</label>
    </ligand>
    <ligandPart>
        <name>Fe</name>
        <dbReference type="ChEBI" id="CHEBI:18248"/>
    </ligandPart>
</feature>
<dbReference type="SUPFAM" id="SSF46626">
    <property type="entry name" value="Cytochrome c"/>
    <property type="match status" value="2"/>
</dbReference>
<evidence type="ECO:0000256" key="9">
    <source>
        <dbReference type="PIRSR" id="PIRSR000294-2"/>
    </source>
</evidence>
<evidence type="ECO:0000256" key="2">
    <source>
        <dbReference type="ARBA" id="ARBA00022617"/>
    </source>
</evidence>
<feature type="binding site" description="covalent" evidence="8">
    <location>
        <position position="52"/>
    </location>
    <ligand>
        <name>heme c</name>
        <dbReference type="ChEBI" id="CHEBI:61717"/>
        <label>1</label>
    </ligand>
</feature>
<feature type="binding site" description="covalent" evidence="8">
    <location>
        <position position="261"/>
    </location>
    <ligand>
        <name>heme c</name>
        <dbReference type="ChEBI" id="CHEBI:61717"/>
        <label>2</label>
    </ligand>
</feature>
<dbReference type="Proteomes" id="UP000239480">
    <property type="component" value="Unassembled WGS sequence"/>
</dbReference>
<protein>
    <submittedName>
        <fullName evidence="11">Cytochrome c peroxidase</fullName>
    </submittedName>
</protein>
<gene>
    <name evidence="11" type="ORF">CLV78_103133</name>
</gene>
<comment type="cofactor">
    <cofactor evidence="8">
        <name>heme</name>
        <dbReference type="ChEBI" id="CHEBI:30413"/>
    </cofactor>
    <text evidence="8">Binds 2 heme groups.</text>
</comment>
<dbReference type="InterPro" id="IPR009056">
    <property type="entry name" value="Cyt_c-like_dom"/>
</dbReference>
<evidence type="ECO:0000256" key="5">
    <source>
        <dbReference type="ARBA" id="ARBA00022764"/>
    </source>
</evidence>
<keyword evidence="6" id="KW-0560">Oxidoreductase</keyword>
<proteinExistence type="predicted"/>
<dbReference type="GO" id="GO:0009055">
    <property type="term" value="F:electron transfer activity"/>
    <property type="evidence" value="ECO:0007669"/>
    <property type="project" value="InterPro"/>
</dbReference>
<dbReference type="AlphaFoldDB" id="A0A2T0RT13"/>
<feature type="binding site" description="covalent" evidence="8">
    <location>
        <position position="264"/>
    </location>
    <ligand>
        <name>heme c</name>
        <dbReference type="ChEBI" id="CHEBI:61717"/>
        <label>2</label>
    </ligand>
</feature>
<keyword evidence="5" id="KW-0574">Periplasm</keyword>
<dbReference type="PANTHER" id="PTHR30600">
    <property type="entry name" value="CYTOCHROME C PEROXIDASE-RELATED"/>
    <property type="match status" value="1"/>
</dbReference>
<dbReference type="GO" id="GO:0042597">
    <property type="term" value="C:periplasmic space"/>
    <property type="evidence" value="ECO:0007669"/>
    <property type="project" value="UniProtKB-SubCell"/>
</dbReference>
<accession>A0A2T0RT13</accession>
<evidence type="ECO:0000313" key="11">
    <source>
        <dbReference type="EMBL" id="PRY24267.1"/>
    </source>
</evidence>
<dbReference type="GO" id="GO:0004130">
    <property type="term" value="F:cytochrome-c peroxidase activity"/>
    <property type="evidence" value="ECO:0007669"/>
    <property type="project" value="TreeGrafter"/>
</dbReference>
<evidence type="ECO:0000256" key="6">
    <source>
        <dbReference type="ARBA" id="ARBA00023002"/>
    </source>
</evidence>
<dbReference type="GO" id="GO:0020037">
    <property type="term" value="F:heme binding"/>
    <property type="evidence" value="ECO:0007669"/>
    <property type="project" value="InterPro"/>
</dbReference>
<evidence type="ECO:0000256" key="1">
    <source>
        <dbReference type="ARBA" id="ARBA00004418"/>
    </source>
</evidence>
<sequence>MAFMVAVTGAHASDLPAPLQADDFIAFDDRQAQIGQLLFFDPILSGNRNISCATCHHPDHGSADGLPLGIGEGGSGIGPRRTAGEGEDRIRKRIPRNAPALWNLGAKEVDVLFHDGRVSVSDIYGNGFNTPAQEWLPDGLNSLLAVQALFPMTSQFEMAGNPKENEVAGAVHDRIDNVWPIIAKRVRVIPEYAELFMAAFDDVDSPFDIDITHVVNAIAAFEGTEFQSFDSPFDAYLSGDSAALTARQHAGMELFYGKAGCSSCHSGSLLTDHGFHALALPHFGPGRTRQWDSIVRDVGHMAVSDRIDDAYRFRTPALRNVALTAPYGHNGAYRTLEAMVRHHLDPRAGFDGWTPQEVDLPDVPWLSQADFISMQDERERGRLASRIDITPVELTDAEIAEIIAFLHALTGTQSLKGRLGRPDNVPSGLEID</sequence>
<dbReference type="InterPro" id="IPR036909">
    <property type="entry name" value="Cyt_c-like_dom_sf"/>
</dbReference>
<evidence type="ECO:0000256" key="4">
    <source>
        <dbReference type="ARBA" id="ARBA00022729"/>
    </source>
</evidence>
<dbReference type="InterPro" id="IPR026259">
    <property type="entry name" value="MauG/Cytc_peroxidase"/>
</dbReference>
<evidence type="ECO:0000256" key="7">
    <source>
        <dbReference type="ARBA" id="ARBA00023004"/>
    </source>
</evidence>
<keyword evidence="2 8" id="KW-0349">Heme</keyword>
<keyword evidence="12" id="KW-1185">Reference proteome</keyword>
<evidence type="ECO:0000259" key="10">
    <source>
        <dbReference type="PROSITE" id="PS51007"/>
    </source>
</evidence>
<dbReference type="PROSITE" id="PS51007">
    <property type="entry name" value="CYTC"/>
    <property type="match status" value="1"/>
</dbReference>
<comment type="subcellular location">
    <subcellularLocation>
        <location evidence="1">Periplasm</location>
    </subcellularLocation>
</comment>
<keyword evidence="7 9" id="KW-0408">Iron</keyword>
<comment type="PTM">
    <text evidence="8">Binds 2 heme groups per subunit.</text>
</comment>
<keyword evidence="3 9" id="KW-0479">Metal-binding</keyword>
<reference evidence="11 12" key="1">
    <citation type="submission" date="2018-03" db="EMBL/GenBank/DDBJ databases">
        <title>Genomic Encyclopedia of Archaeal and Bacterial Type Strains, Phase II (KMG-II): from individual species to whole genera.</title>
        <authorList>
            <person name="Goeker M."/>
        </authorList>
    </citation>
    <scope>NUCLEOTIDE SEQUENCE [LARGE SCALE GENOMIC DNA]</scope>
    <source>
        <strain evidence="11 12">DSM 29328</strain>
    </source>
</reference>